<dbReference type="SUPFAM" id="SSF56112">
    <property type="entry name" value="Protein kinase-like (PK-like)"/>
    <property type="match status" value="1"/>
</dbReference>
<reference evidence="4 5" key="1">
    <citation type="submission" date="2015-09" db="EMBL/GenBank/DDBJ databases">
        <authorList>
            <consortium name="Pathogen Informatics"/>
        </authorList>
    </citation>
    <scope>NUCLEOTIDE SEQUENCE [LARGE SCALE GENOMIC DNA]</scope>
    <source>
        <strain evidence="4 5">2789STDY5608860</strain>
    </source>
</reference>
<proteinExistence type="inferred from homology"/>
<organism evidence="4 5">
    <name type="scientific">Agathobacter rectalis</name>
    <dbReference type="NCBI Taxonomy" id="39491"/>
    <lineage>
        <taxon>Bacteria</taxon>
        <taxon>Bacillati</taxon>
        <taxon>Bacillota</taxon>
        <taxon>Clostridia</taxon>
        <taxon>Lachnospirales</taxon>
        <taxon>Lachnospiraceae</taxon>
        <taxon>Agathobacter</taxon>
    </lineage>
</organism>
<evidence type="ECO:0000256" key="2">
    <source>
        <dbReference type="SAM" id="Phobius"/>
    </source>
</evidence>
<dbReference type="InterPro" id="IPR004147">
    <property type="entry name" value="ABC1_dom"/>
</dbReference>
<dbReference type="RefSeq" id="WP_055222886.1">
    <property type="nucleotide sequence ID" value="NZ_CYYW01000002.1"/>
</dbReference>
<keyword evidence="2" id="KW-0812">Transmembrane</keyword>
<keyword evidence="2" id="KW-1133">Transmembrane helix</keyword>
<comment type="similarity">
    <text evidence="1">Belongs to the protein kinase superfamily. ADCK protein kinase family.</text>
</comment>
<evidence type="ECO:0000259" key="3">
    <source>
        <dbReference type="Pfam" id="PF03109"/>
    </source>
</evidence>
<dbReference type="Pfam" id="PF03109">
    <property type="entry name" value="ABC1"/>
    <property type="match status" value="1"/>
</dbReference>
<feature type="transmembrane region" description="Helical" evidence="2">
    <location>
        <begin position="461"/>
        <end position="481"/>
    </location>
</feature>
<keyword evidence="2" id="KW-0472">Membrane</keyword>
<dbReference type="InterPro" id="IPR011009">
    <property type="entry name" value="Kinase-like_dom_sf"/>
</dbReference>
<feature type="domain" description="ABC1 atypical kinase-like" evidence="3">
    <location>
        <begin position="62"/>
        <end position="300"/>
    </location>
</feature>
<protein>
    <submittedName>
        <fullName evidence="4">Probable ubiquinone biosynthesis protein UbiB</fullName>
    </submittedName>
</protein>
<dbReference type="EMBL" id="CYYW01000002">
    <property type="protein sequence ID" value="CUN48248.1"/>
    <property type="molecule type" value="Genomic_DNA"/>
</dbReference>
<dbReference type="PANTHER" id="PTHR10566">
    <property type="entry name" value="CHAPERONE-ACTIVITY OF BC1 COMPLEX CABC1 -RELATED"/>
    <property type="match status" value="1"/>
</dbReference>
<dbReference type="Proteomes" id="UP000095384">
    <property type="component" value="Unassembled WGS sequence"/>
</dbReference>
<dbReference type="PANTHER" id="PTHR10566:SF113">
    <property type="entry name" value="PROTEIN ACTIVITY OF BC1 COMPLEX KINASE 7, CHLOROPLASTIC"/>
    <property type="match status" value="1"/>
</dbReference>
<evidence type="ECO:0000313" key="4">
    <source>
        <dbReference type="EMBL" id="CUN48248.1"/>
    </source>
</evidence>
<evidence type="ECO:0000313" key="5">
    <source>
        <dbReference type="Proteomes" id="UP000095384"/>
    </source>
</evidence>
<dbReference type="InterPro" id="IPR050154">
    <property type="entry name" value="UbiB_kinase"/>
</dbReference>
<evidence type="ECO:0000256" key="1">
    <source>
        <dbReference type="ARBA" id="ARBA00009670"/>
    </source>
</evidence>
<accession>A0A173XCT6</accession>
<gene>
    <name evidence="4" type="primary">ubiB</name>
    <name evidence="4" type="ORF">ERS852417_00389</name>
</gene>
<dbReference type="AlphaFoldDB" id="A0A173XCT6"/>
<dbReference type="CDD" id="cd05121">
    <property type="entry name" value="ABC1_ADCK3-like"/>
    <property type="match status" value="1"/>
</dbReference>
<feature type="transmembrane region" description="Helical" evidence="2">
    <location>
        <begin position="493"/>
        <end position="513"/>
    </location>
</feature>
<name>A0A173XCT6_9FIRM</name>
<keyword evidence="4" id="KW-0830">Ubiquinone</keyword>
<sequence length="520" mass="58755">MDSRLKEMTAVLKKYKLTHGLTPEKFRLILQELGPTYIKLGQIMSLHSDILPKEYCEELMKLCSDVEPMPFEQVEAVIDASFGYSWKDDVFASIDKKPLGAASIAQVHRATLKTGEQVVVKVQRKGIHEVMSKDMALLHKAVKLVPPISIKGIVDFDMVLDEMWAVAQEEMNFLLEASNIEEFAGNNRDVAFVATPKLYRKYTTSHVLVMEYIKGFNIDDKEGLLKDGYDLEEIGSKLIDNYIRQVIEDGFFHADPHPGNVKIRDGKIVWIDMGMMGRLSEHDKKELSNAVYGIAMNDIGMIEDAVLAIGDFKGEPDRAKLYKDIKIIINKYGSLDMGQVDIAEFIQELLEVMKNNRIVMPHGFTMLARGITQIEGVLADIAPGINMVEIASARIRQEMLKNFDLKGELKKAGKTAYKSAHRMAELPERMAQILEEYQRGQIRINFDMHASDELARLLHRLVRNIVMGLWVMALLISSSIVCTTDMTPKILGIPALGVMGYVFACIIVLYTIVKHFISRR</sequence>